<keyword evidence="8" id="KW-1185">Reference proteome</keyword>
<organism evidence="7 8">
    <name type="scientific">Coniosporium apollinis (strain CBS 100218)</name>
    <name type="common">Rock-inhabiting black yeast</name>
    <dbReference type="NCBI Taxonomy" id="1168221"/>
    <lineage>
        <taxon>Eukaryota</taxon>
        <taxon>Fungi</taxon>
        <taxon>Dikarya</taxon>
        <taxon>Ascomycota</taxon>
        <taxon>Pezizomycotina</taxon>
        <taxon>Dothideomycetes</taxon>
        <taxon>Dothideomycetes incertae sedis</taxon>
        <taxon>Coniosporium</taxon>
    </lineage>
</organism>
<dbReference type="GO" id="GO:0006312">
    <property type="term" value="P:mitotic recombination"/>
    <property type="evidence" value="ECO:0007669"/>
    <property type="project" value="TreeGrafter"/>
</dbReference>
<evidence type="ECO:0000256" key="5">
    <source>
        <dbReference type="ARBA" id="ARBA00077224"/>
    </source>
</evidence>
<evidence type="ECO:0000256" key="2">
    <source>
        <dbReference type="ARBA" id="ARBA00022763"/>
    </source>
</evidence>
<gene>
    <name evidence="7" type="ORF">W97_01887</name>
</gene>
<accession>R7YLB4</accession>
<dbReference type="Proteomes" id="UP000016924">
    <property type="component" value="Unassembled WGS sequence"/>
</dbReference>
<dbReference type="InterPro" id="IPR004585">
    <property type="entry name" value="DNA_recomb/repair_Rad52"/>
</dbReference>
<dbReference type="InterPro" id="IPR041247">
    <property type="entry name" value="Rad52_fam"/>
</dbReference>
<dbReference type="GO" id="GO:0005634">
    <property type="term" value="C:nucleus"/>
    <property type="evidence" value="ECO:0007669"/>
    <property type="project" value="InterPro"/>
</dbReference>
<evidence type="ECO:0000256" key="3">
    <source>
        <dbReference type="ARBA" id="ARBA00023172"/>
    </source>
</evidence>
<feature type="region of interest" description="Disordered" evidence="6">
    <location>
        <begin position="405"/>
        <end position="559"/>
    </location>
</feature>
<feature type="compositionally biased region" description="Low complexity" evidence="6">
    <location>
        <begin position="338"/>
        <end position="360"/>
    </location>
</feature>
<dbReference type="InterPro" id="IPR042525">
    <property type="entry name" value="Rad52_Rad59_Rad22_sf"/>
</dbReference>
<dbReference type="OMA" id="NLHRHAD"/>
<feature type="region of interest" description="Disordered" evidence="6">
    <location>
        <begin position="267"/>
        <end position="392"/>
    </location>
</feature>
<keyword evidence="3" id="KW-0233">DNA recombination</keyword>
<dbReference type="AlphaFoldDB" id="R7YLB4"/>
<proteinExistence type="inferred from homology"/>
<dbReference type="SUPFAM" id="SSF54768">
    <property type="entry name" value="dsRNA-binding domain-like"/>
    <property type="match status" value="1"/>
</dbReference>
<keyword evidence="4" id="KW-0234">DNA repair</keyword>
<sequence>MPAPGDQYRVTNGIGANPFEERPLRLNEYTAQEIATLQSRLSKQLGPEFISQRQGAGGAKVSYLAAEKAINLANEIFGFNGWSSEIKNVQIDFVDESQSTGKISLGLSTIVRVTLKDGTHHEDIGYGHIENCKGKAAAFEKAKKEATTDAMKRALRNFGNILGNCLYDKEYLKRVEKVKAQQPRWDAENLHRPTNIAPAPVKEPPTRPPSPEKEAKIARVSSLQSSVSNGTDFGEEFGGDVFDEVDFSESHIDQSMNDSAYVSEIQETRAAPQMPKAIQQVHSSLAPRQPNAVQPQGHQARPPVQQRPPQTPNGQLARPQVNTNRMPPPPNDAPHLPRPQQQRSGPQPPNQSNSSSSLPPTRFNSPAPDSAPRTNDLNLPDTNAQPINAPPIGFITGRAAELLQNTEGNGPAPIPPNVPAFNPHAESPSLRRTSGVNHKTSAPIPRDIAKLGAAGLTNATIQQDGGQPKPLAPLPNVSAPTGGGPGNGAFAGRPNFINPNADMNRRIGMPGGGVPSPLANRTSYKPPGPAGGKRPPEAMAGARPPLADVSNLPADGGGGWVEAKRARVEGA</sequence>
<dbReference type="eggNOG" id="KOG4141">
    <property type="taxonomic scope" value="Eukaryota"/>
</dbReference>
<reference evidence="8" key="1">
    <citation type="submission" date="2012-06" db="EMBL/GenBank/DDBJ databases">
        <title>The genome sequence of Coniosporium apollinis CBS 100218.</title>
        <authorList>
            <consortium name="The Broad Institute Genome Sequencing Platform"/>
            <person name="Cuomo C."/>
            <person name="Gorbushina A."/>
            <person name="Noack S."/>
            <person name="Walker B."/>
            <person name="Young S.K."/>
            <person name="Zeng Q."/>
            <person name="Gargeya S."/>
            <person name="Fitzgerald M."/>
            <person name="Haas B."/>
            <person name="Abouelleil A."/>
            <person name="Alvarado L."/>
            <person name="Arachchi H.M."/>
            <person name="Berlin A.M."/>
            <person name="Chapman S.B."/>
            <person name="Goldberg J."/>
            <person name="Griggs A."/>
            <person name="Gujja S."/>
            <person name="Hansen M."/>
            <person name="Howarth C."/>
            <person name="Imamovic A."/>
            <person name="Larimer J."/>
            <person name="McCowan C."/>
            <person name="Montmayeur A."/>
            <person name="Murphy C."/>
            <person name="Neiman D."/>
            <person name="Pearson M."/>
            <person name="Priest M."/>
            <person name="Roberts A."/>
            <person name="Saif S."/>
            <person name="Shea T."/>
            <person name="Sisk P."/>
            <person name="Sykes S."/>
            <person name="Wortman J."/>
            <person name="Nusbaum C."/>
            <person name="Birren B."/>
        </authorList>
    </citation>
    <scope>NUCLEOTIDE SEQUENCE [LARGE SCALE GENOMIC DNA]</scope>
    <source>
        <strain evidence="8">CBS 100218</strain>
    </source>
</reference>
<dbReference type="FunFam" id="3.30.390.80:FF:000001">
    <property type="entry name" value="DNA repair protein RAD52 homolog"/>
    <property type="match status" value="1"/>
</dbReference>
<comment type="similarity">
    <text evidence="1">Belongs to the RAD52 family.</text>
</comment>
<dbReference type="GO" id="GO:0000730">
    <property type="term" value="P:DNA recombinase assembly"/>
    <property type="evidence" value="ECO:0007669"/>
    <property type="project" value="InterPro"/>
</dbReference>
<dbReference type="GO" id="GO:0003697">
    <property type="term" value="F:single-stranded DNA binding"/>
    <property type="evidence" value="ECO:0007669"/>
    <property type="project" value="UniProtKB-ARBA"/>
</dbReference>
<feature type="region of interest" description="Disordered" evidence="6">
    <location>
        <begin position="194"/>
        <end position="231"/>
    </location>
</feature>
<evidence type="ECO:0000256" key="4">
    <source>
        <dbReference type="ARBA" id="ARBA00023204"/>
    </source>
</evidence>
<dbReference type="Pfam" id="PF04098">
    <property type="entry name" value="Rad52_Rad22"/>
    <property type="match status" value="1"/>
</dbReference>
<dbReference type="NCBIfam" id="TIGR00607">
    <property type="entry name" value="rad52"/>
    <property type="match status" value="1"/>
</dbReference>
<dbReference type="PANTHER" id="PTHR12132">
    <property type="entry name" value="DNA REPAIR AND RECOMBINATION PROTEIN RAD52, RAD59"/>
    <property type="match status" value="1"/>
</dbReference>
<name>R7YLB4_CONA1</name>
<evidence type="ECO:0000256" key="1">
    <source>
        <dbReference type="ARBA" id="ARBA00006638"/>
    </source>
</evidence>
<dbReference type="InterPro" id="IPR007232">
    <property type="entry name" value="Rad52_Rad59_Rad22"/>
</dbReference>
<dbReference type="OrthoDB" id="206565at2759"/>
<feature type="compositionally biased region" description="Polar residues" evidence="6">
    <location>
        <begin position="430"/>
        <end position="440"/>
    </location>
</feature>
<feature type="compositionally biased region" description="Polar residues" evidence="6">
    <location>
        <begin position="221"/>
        <end position="231"/>
    </location>
</feature>
<protein>
    <recommendedName>
        <fullName evidence="5">RAD52 homolog</fullName>
    </recommendedName>
</protein>
<keyword evidence="2" id="KW-0227">DNA damage</keyword>
<dbReference type="EMBL" id="JH767560">
    <property type="protein sequence ID" value="EON62663.1"/>
    <property type="molecule type" value="Genomic_DNA"/>
</dbReference>
<dbReference type="GO" id="GO:0045002">
    <property type="term" value="P:double-strand break repair via single-strand annealing"/>
    <property type="evidence" value="ECO:0007669"/>
    <property type="project" value="InterPro"/>
</dbReference>
<dbReference type="RefSeq" id="XP_007777980.1">
    <property type="nucleotide sequence ID" value="XM_007779790.1"/>
</dbReference>
<feature type="compositionally biased region" description="Polar residues" evidence="6">
    <location>
        <begin position="372"/>
        <end position="386"/>
    </location>
</feature>
<dbReference type="GeneID" id="19899198"/>
<evidence type="ECO:0000313" key="8">
    <source>
        <dbReference type="Proteomes" id="UP000016924"/>
    </source>
</evidence>
<evidence type="ECO:0000256" key="6">
    <source>
        <dbReference type="SAM" id="MobiDB-lite"/>
    </source>
</evidence>
<evidence type="ECO:0000313" key="7">
    <source>
        <dbReference type="EMBL" id="EON62663.1"/>
    </source>
</evidence>
<dbReference type="HOGENOM" id="CLU_011431_4_0_1"/>
<dbReference type="PANTHER" id="PTHR12132:SF1">
    <property type="entry name" value="DNA REPAIR PROTEIN RAD52 HOMOLOG"/>
    <property type="match status" value="1"/>
</dbReference>
<dbReference type="STRING" id="1168221.R7YLB4"/>
<dbReference type="Gene3D" id="3.30.390.80">
    <property type="entry name" value="DNA repair protein Rad52/59/22"/>
    <property type="match status" value="1"/>
</dbReference>